<dbReference type="PRINTS" id="PR00237">
    <property type="entry name" value="GPCRRHODOPSN"/>
</dbReference>
<keyword evidence="9 13" id="KW-0472">Membrane</keyword>
<keyword evidence="3 13" id="KW-1003">Cell membrane</keyword>
<dbReference type="FunFam" id="1.20.1070.10:FF:000009">
    <property type="entry name" value="Olfactory receptor"/>
    <property type="match status" value="1"/>
</dbReference>
<accession>A0A126GVR4</accession>
<dbReference type="DNASU" id="390883"/>
<dbReference type="PRINTS" id="PR00245">
    <property type="entry name" value="OLFACTORYR"/>
</dbReference>
<protein>
    <recommendedName>
        <fullName evidence="13">Olfactory receptor</fullName>
    </recommendedName>
</protein>
<dbReference type="PROSITE" id="PS50262">
    <property type="entry name" value="G_PROTEIN_RECEP_F1_2"/>
    <property type="match status" value="1"/>
</dbReference>
<dbReference type="OrthoDB" id="9444602at2759"/>
<reference evidence="15" key="1">
    <citation type="submission" date="2014-12" db="EMBL/GenBank/DDBJ databases">
        <title>Human Olfactory Receptor Responses to Odorants.</title>
        <authorList>
            <person name="Mainland J.D."/>
            <person name="Li Y.R."/>
            <person name="Zhou T."/>
            <person name="Liu W.L.L."/>
            <person name="Matsunami H."/>
        </authorList>
    </citation>
    <scope>NUCLEOTIDE SEQUENCE</scope>
</reference>
<feature type="transmembrane region" description="Helical" evidence="13">
    <location>
        <begin position="59"/>
        <end position="78"/>
    </location>
</feature>
<evidence type="ECO:0000256" key="13">
    <source>
        <dbReference type="RuleBase" id="RU363047"/>
    </source>
</evidence>
<evidence type="ECO:0000256" key="11">
    <source>
        <dbReference type="ARBA" id="ARBA00023224"/>
    </source>
</evidence>
<keyword evidence="6 13" id="KW-0552">Olfaction</keyword>
<dbReference type="VEuPathDB" id="HostDB:ENSG00000170920"/>
<dbReference type="Antibodypedia" id="77402">
    <property type="antibodies" value="4 antibodies from 4 providers"/>
</dbReference>
<dbReference type="InterPro" id="IPR000276">
    <property type="entry name" value="GPCR_Rhodpsn"/>
</dbReference>
<comment type="subcellular location">
    <subcellularLocation>
        <location evidence="1 13">Cell membrane</location>
        <topology evidence="1 13">Multi-pass membrane protein</topology>
    </subcellularLocation>
</comment>
<gene>
    <name evidence="15" type="primary">OR7G3</name>
</gene>
<evidence type="ECO:0000256" key="10">
    <source>
        <dbReference type="ARBA" id="ARBA00023170"/>
    </source>
</evidence>
<keyword evidence="10 12" id="KW-0675">Receptor</keyword>
<dbReference type="Pfam" id="PF13853">
    <property type="entry name" value="7tm_4"/>
    <property type="match status" value="1"/>
</dbReference>
<proteinExistence type="inferred from homology"/>
<dbReference type="GO" id="GO:0004930">
    <property type="term" value="F:G protein-coupled receptor activity"/>
    <property type="evidence" value="ECO:0007669"/>
    <property type="project" value="UniProtKB-KW"/>
</dbReference>
<dbReference type="PANTHER" id="PTHR48001">
    <property type="entry name" value="OLFACTORY RECEPTOR"/>
    <property type="match status" value="1"/>
</dbReference>
<name>A0A126GVR4_HUMAN</name>
<dbReference type="BioGRID-ORCS" id="390883">
    <property type="hits" value="28 hits in 740 CRISPR screens"/>
</dbReference>
<organism evidence="15">
    <name type="scientific">Homo sapiens</name>
    <name type="common">Human</name>
    <dbReference type="NCBI Taxonomy" id="9606"/>
    <lineage>
        <taxon>Eukaryota</taxon>
        <taxon>Metazoa</taxon>
        <taxon>Chordata</taxon>
        <taxon>Craniata</taxon>
        <taxon>Vertebrata</taxon>
        <taxon>Euteleostomi</taxon>
        <taxon>Mammalia</taxon>
        <taxon>Eutheria</taxon>
        <taxon>Euarchontoglires</taxon>
        <taxon>Primates</taxon>
        <taxon>Haplorrhini</taxon>
        <taxon>Catarrhini</taxon>
        <taxon>Hominidae</taxon>
        <taxon>Homo</taxon>
    </lineage>
</organism>
<dbReference type="OMA" id="SINYTGC"/>
<dbReference type="Gene3D" id="1.20.1070.10">
    <property type="entry name" value="Rhodopsin 7-helix transmembrane proteins"/>
    <property type="match status" value="1"/>
</dbReference>
<feature type="transmembrane region" description="Helical" evidence="13">
    <location>
        <begin position="140"/>
        <end position="158"/>
    </location>
</feature>
<evidence type="ECO:0000313" key="15">
    <source>
        <dbReference type="EMBL" id="ALI87531.1"/>
    </source>
</evidence>
<dbReference type="KEGG" id="hsa:390883"/>
<dbReference type="SMR" id="A0A126GVR4"/>
<feature type="transmembrane region" description="Helical" evidence="13">
    <location>
        <begin position="272"/>
        <end position="292"/>
    </location>
</feature>
<dbReference type="CDD" id="cd15234">
    <property type="entry name" value="7tmA_OR7-like"/>
    <property type="match status" value="1"/>
</dbReference>
<dbReference type="InterPro" id="IPR000725">
    <property type="entry name" value="Olfact_rcpt"/>
</dbReference>
<evidence type="ECO:0000256" key="9">
    <source>
        <dbReference type="ARBA" id="ARBA00023136"/>
    </source>
</evidence>
<feature type="transmembrane region" description="Helical" evidence="13">
    <location>
        <begin position="197"/>
        <end position="216"/>
    </location>
</feature>
<dbReference type="GO" id="GO:0004984">
    <property type="term" value="F:olfactory receptor activity"/>
    <property type="evidence" value="ECO:0007669"/>
    <property type="project" value="InterPro"/>
</dbReference>
<dbReference type="AlphaFoldDB" id="A0A126GVR4"/>
<feature type="transmembrane region" description="Helical" evidence="13">
    <location>
        <begin position="237"/>
        <end position="260"/>
    </location>
</feature>
<dbReference type="FunFam" id="1.10.1220.70:FF:000001">
    <property type="entry name" value="Olfactory receptor"/>
    <property type="match status" value="1"/>
</dbReference>
<keyword evidence="11 12" id="KW-0807">Transducer</keyword>
<feature type="transmembrane region" description="Helical" evidence="13">
    <location>
        <begin position="98"/>
        <end position="120"/>
    </location>
</feature>
<feature type="transmembrane region" description="Helical" evidence="13">
    <location>
        <begin position="26"/>
        <end position="47"/>
    </location>
</feature>
<keyword evidence="5 12" id="KW-0812">Transmembrane</keyword>
<evidence type="ECO:0000256" key="8">
    <source>
        <dbReference type="ARBA" id="ARBA00023040"/>
    </source>
</evidence>
<evidence type="ECO:0000256" key="2">
    <source>
        <dbReference type="ARBA" id="ARBA00010663"/>
    </source>
</evidence>
<evidence type="ECO:0000256" key="6">
    <source>
        <dbReference type="ARBA" id="ARBA00022725"/>
    </source>
</evidence>
<dbReference type="GeneID" id="390883"/>
<dbReference type="PROSITE" id="PS00237">
    <property type="entry name" value="G_PROTEIN_RECEP_F1_1"/>
    <property type="match status" value="1"/>
</dbReference>
<keyword evidence="7 13" id="KW-1133">Transmembrane helix</keyword>
<dbReference type="SUPFAM" id="SSF81321">
    <property type="entry name" value="Family A G protein-coupled receptor-like"/>
    <property type="match status" value="1"/>
</dbReference>
<dbReference type="RefSeq" id="NP_001001958.1">
    <property type="nucleotide sequence ID" value="NM_001001958.1"/>
</dbReference>
<sequence length="312" mass="34439">MKAGNFSDTPEFFLLGLSGDPELQPILFMLFLSMYLATMLGNLLIILAVNSDSHLHTPMYFLLSILSLVDICFTSTTMPKMLVNIQAQAQSINYTGCLTQICFVLVFVGLENGILVMMAYDRFVAICHPLRYNVIMNPKLCGLLLLLSFIVSVLDALLHTLMVLQLTFCIDLEIPHFFCELAHILKLACSDVLINNILVYLVTSLLGVVPLSGIIFSYTRIVSSVMKIPSAGGKYKAFSICGSHLIVVSLFYGTGFGVYLSSGATHSSRKGAIASVMYTVVTPMLNPLIYSLRNKDMLKALRKLISRIPSFH</sequence>
<evidence type="ECO:0000256" key="1">
    <source>
        <dbReference type="ARBA" id="ARBA00004651"/>
    </source>
</evidence>
<dbReference type="EMBL" id="KP290355">
    <property type="protein sequence ID" value="ALI87531.1"/>
    <property type="molecule type" value="Genomic_DNA"/>
</dbReference>
<dbReference type="CTD" id="390883"/>
<evidence type="ECO:0000256" key="5">
    <source>
        <dbReference type="ARBA" id="ARBA00022692"/>
    </source>
</evidence>
<feature type="domain" description="G-protein coupled receptors family 1 profile" evidence="14">
    <location>
        <begin position="41"/>
        <end position="290"/>
    </location>
</feature>
<dbReference type="InterPro" id="IPR017452">
    <property type="entry name" value="GPCR_Rhodpsn_7TM"/>
</dbReference>
<dbReference type="ExpressionAtlas" id="A0A126GVR4">
    <property type="expression patterns" value="baseline and differential"/>
</dbReference>
<evidence type="ECO:0000256" key="3">
    <source>
        <dbReference type="ARBA" id="ARBA00022475"/>
    </source>
</evidence>
<keyword evidence="4 13" id="KW-0716">Sensory transduction</keyword>
<keyword evidence="8 12" id="KW-0297">G-protein coupled receptor</keyword>
<evidence type="ECO:0000256" key="7">
    <source>
        <dbReference type="ARBA" id="ARBA00022989"/>
    </source>
</evidence>
<evidence type="ECO:0000256" key="4">
    <source>
        <dbReference type="ARBA" id="ARBA00022606"/>
    </source>
</evidence>
<comment type="similarity">
    <text evidence="2 12">Belongs to the G-protein coupled receptor 1 family.</text>
</comment>
<evidence type="ECO:0000256" key="12">
    <source>
        <dbReference type="RuleBase" id="RU000688"/>
    </source>
</evidence>
<dbReference type="GO" id="GO:0005886">
    <property type="term" value="C:plasma membrane"/>
    <property type="evidence" value="ECO:0007669"/>
    <property type="project" value="UniProtKB-SubCell"/>
</dbReference>
<dbReference type="PhylomeDB" id="A0A126GVR4"/>
<evidence type="ECO:0000259" key="14">
    <source>
        <dbReference type="PROSITE" id="PS50262"/>
    </source>
</evidence>